<feature type="region of interest" description="Disordered" evidence="5">
    <location>
        <begin position="1"/>
        <end position="21"/>
    </location>
</feature>
<dbReference type="Proteomes" id="UP000061839">
    <property type="component" value="Chromosome"/>
</dbReference>
<evidence type="ECO:0000256" key="4">
    <source>
        <dbReference type="PROSITE-ProRule" id="PRU00335"/>
    </source>
</evidence>
<keyword evidence="3" id="KW-0804">Transcription</keyword>
<dbReference type="GO" id="GO:0000976">
    <property type="term" value="F:transcription cis-regulatory region binding"/>
    <property type="evidence" value="ECO:0007669"/>
    <property type="project" value="TreeGrafter"/>
</dbReference>
<name>A0A0D4BY61_9MICC</name>
<keyword evidence="8" id="KW-1185">Reference proteome</keyword>
<dbReference type="GO" id="GO:0003700">
    <property type="term" value="F:DNA-binding transcription factor activity"/>
    <property type="evidence" value="ECO:0007669"/>
    <property type="project" value="TreeGrafter"/>
</dbReference>
<dbReference type="EMBL" id="CP011005">
    <property type="protein sequence ID" value="AJT41273.1"/>
    <property type="molecule type" value="Genomic_DNA"/>
</dbReference>
<proteinExistence type="predicted"/>
<dbReference type="Pfam" id="PF00440">
    <property type="entry name" value="TetR_N"/>
    <property type="match status" value="1"/>
</dbReference>
<dbReference type="SUPFAM" id="SSF48498">
    <property type="entry name" value="Tetracyclin repressor-like, C-terminal domain"/>
    <property type="match status" value="1"/>
</dbReference>
<dbReference type="PRINTS" id="PR00455">
    <property type="entry name" value="HTHTETR"/>
</dbReference>
<dbReference type="RefSeq" id="WP_045074523.1">
    <property type="nucleotide sequence ID" value="NZ_CP011005.1"/>
</dbReference>
<dbReference type="AlphaFoldDB" id="A0A0D4BY61"/>
<accession>A0A0D4BY61</accession>
<dbReference type="PANTHER" id="PTHR30055">
    <property type="entry name" value="HTH-TYPE TRANSCRIPTIONAL REGULATOR RUTR"/>
    <property type="match status" value="1"/>
</dbReference>
<reference evidence="7 8" key="1">
    <citation type="journal article" date="2015" name="Genome Announc.">
        <title>Complete Genome Sequencing of Protease-Producing Novel Arthrobacter sp. Strain IHBB 11108 Using PacBio Single-Molecule Real-Time Sequencing Technology.</title>
        <authorList>
            <person name="Kiran S."/>
            <person name="Swarnkar M.K."/>
            <person name="Pal M."/>
            <person name="Thakur R."/>
            <person name="Tewari R."/>
            <person name="Singh A.K."/>
            <person name="Gulati A."/>
        </authorList>
    </citation>
    <scope>NUCLEOTIDE SEQUENCE [LARGE SCALE GENOMIC DNA]</scope>
    <source>
        <strain evidence="7 8">IHBB 11108</strain>
    </source>
</reference>
<dbReference type="InterPro" id="IPR009057">
    <property type="entry name" value="Homeodomain-like_sf"/>
</dbReference>
<keyword evidence="2 4" id="KW-0238">DNA-binding</keyword>
<organism evidence="7 8">
    <name type="scientific">Psychromicrobium lacuslunae</name>
    <dbReference type="NCBI Taxonomy" id="1618207"/>
    <lineage>
        <taxon>Bacteria</taxon>
        <taxon>Bacillati</taxon>
        <taxon>Actinomycetota</taxon>
        <taxon>Actinomycetes</taxon>
        <taxon>Micrococcales</taxon>
        <taxon>Micrococcaceae</taxon>
        <taxon>Psychromicrobium</taxon>
    </lineage>
</organism>
<evidence type="ECO:0000256" key="1">
    <source>
        <dbReference type="ARBA" id="ARBA00023015"/>
    </source>
</evidence>
<evidence type="ECO:0000256" key="3">
    <source>
        <dbReference type="ARBA" id="ARBA00023163"/>
    </source>
</evidence>
<dbReference type="SUPFAM" id="SSF46689">
    <property type="entry name" value="Homeodomain-like"/>
    <property type="match status" value="1"/>
</dbReference>
<feature type="domain" description="HTH tetR-type" evidence="6">
    <location>
        <begin position="19"/>
        <end position="79"/>
    </location>
</feature>
<dbReference type="InterPro" id="IPR036271">
    <property type="entry name" value="Tet_transcr_reg_TetR-rel_C_sf"/>
</dbReference>
<sequence>MTTVSAGSAPSEETNSKSERTRERILHAAAQVLSKKGYAGMRLGDVAVVAEVQAPAIYYYFESRDDLVEEVVWVGAYRVRTNLESMLAKLPAETTAMQRIMCAVESHLWFGLHISHYATAAIRIVGQVPEQLRTRSLAEEARYQQIWHELLKAAQGSGELRADIDLRTTQMLILGAMNWASEWWDPQQQSLENLVSATQELVRYGMGLRVERPR</sequence>
<evidence type="ECO:0000256" key="5">
    <source>
        <dbReference type="SAM" id="MobiDB-lite"/>
    </source>
</evidence>
<dbReference type="InterPro" id="IPR001647">
    <property type="entry name" value="HTH_TetR"/>
</dbReference>
<dbReference type="PANTHER" id="PTHR30055:SF234">
    <property type="entry name" value="HTH-TYPE TRANSCRIPTIONAL REGULATOR BETI"/>
    <property type="match status" value="1"/>
</dbReference>
<dbReference type="InterPro" id="IPR041490">
    <property type="entry name" value="KstR2_TetR_C"/>
</dbReference>
<feature type="compositionally biased region" description="Polar residues" evidence="5">
    <location>
        <begin position="1"/>
        <end position="13"/>
    </location>
</feature>
<dbReference type="PROSITE" id="PS50977">
    <property type="entry name" value="HTH_TETR_2"/>
    <property type="match status" value="1"/>
</dbReference>
<dbReference type="KEGG" id="ari:UM93_06600"/>
<dbReference type="HOGENOM" id="CLU_069356_12_4_11"/>
<feature type="DNA-binding region" description="H-T-H motif" evidence="4">
    <location>
        <begin position="42"/>
        <end position="61"/>
    </location>
</feature>
<evidence type="ECO:0000313" key="7">
    <source>
        <dbReference type="EMBL" id="AJT41273.1"/>
    </source>
</evidence>
<dbReference type="OrthoDB" id="116659at2"/>
<dbReference type="InterPro" id="IPR050109">
    <property type="entry name" value="HTH-type_TetR-like_transc_reg"/>
</dbReference>
<dbReference type="Pfam" id="PF17932">
    <property type="entry name" value="TetR_C_24"/>
    <property type="match status" value="1"/>
</dbReference>
<protein>
    <recommendedName>
        <fullName evidence="6">HTH tetR-type domain-containing protein</fullName>
    </recommendedName>
</protein>
<dbReference type="STRING" id="1618207.UM93_06600"/>
<gene>
    <name evidence="7" type="ORF">UM93_06600</name>
</gene>
<evidence type="ECO:0000259" key="6">
    <source>
        <dbReference type="PROSITE" id="PS50977"/>
    </source>
</evidence>
<evidence type="ECO:0000256" key="2">
    <source>
        <dbReference type="ARBA" id="ARBA00023125"/>
    </source>
</evidence>
<dbReference type="Gene3D" id="1.10.357.10">
    <property type="entry name" value="Tetracycline Repressor, domain 2"/>
    <property type="match status" value="1"/>
</dbReference>
<evidence type="ECO:0000313" key="8">
    <source>
        <dbReference type="Proteomes" id="UP000061839"/>
    </source>
</evidence>
<keyword evidence="1" id="KW-0805">Transcription regulation</keyword>
<dbReference type="PATRIC" id="fig|1618207.4.peg.1337"/>